<dbReference type="Proteomes" id="UP001209257">
    <property type="component" value="Unassembled WGS sequence"/>
</dbReference>
<dbReference type="Gene3D" id="3.40.50.2300">
    <property type="match status" value="2"/>
</dbReference>
<dbReference type="Gene3D" id="1.10.260.40">
    <property type="entry name" value="lambda repressor-like DNA-binding domains"/>
    <property type="match status" value="1"/>
</dbReference>
<reference evidence="6" key="1">
    <citation type="submission" date="2023-07" db="EMBL/GenBank/DDBJ databases">
        <title>Study on multiphase classification of strain Alteromonas salexigens isolated from the Yellow Sea.</title>
        <authorList>
            <person name="Sun L."/>
        </authorList>
    </citation>
    <scope>NUCLEOTIDE SEQUENCE [LARGE SCALE GENOMIC DNA]</scope>
    <source>
        <strain evidence="6">ASW11-19</strain>
    </source>
</reference>
<dbReference type="InterPro" id="IPR000843">
    <property type="entry name" value="HTH_LacI"/>
</dbReference>
<comment type="caution">
    <text evidence="5">The sequence shown here is derived from an EMBL/GenBank/DDBJ whole genome shotgun (WGS) entry which is preliminary data.</text>
</comment>
<evidence type="ECO:0000259" key="4">
    <source>
        <dbReference type="PROSITE" id="PS50932"/>
    </source>
</evidence>
<evidence type="ECO:0000313" key="5">
    <source>
        <dbReference type="EMBL" id="MCU7555590.1"/>
    </source>
</evidence>
<evidence type="ECO:0000256" key="2">
    <source>
        <dbReference type="ARBA" id="ARBA00023125"/>
    </source>
</evidence>
<dbReference type="GO" id="GO:0003677">
    <property type="term" value="F:DNA binding"/>
    <property type="evidence" value="ECO:0007669"/>
    <property type="project" value="UniProtKB-KW"/>
</dbReference>
<dbReference type="PANTHER" id="PTHR30146:SF138">
    <property type="entry name" value="TRANSCRIPTIONAL REGULATORY PROTEIN"/>
    <property type="match status" value="1"/>
</dbReference>
<dbReference type="InterPro" id="IPR010982">
    <property type="entry name" value="Lambda_DNA-bd_dom_sf"/>
</dbReference>
<evidence type="ECO:0000256" key="1">
    <source>
        <dbReference type="ARBA" id="ARBA00023015"/>
    </source>
</evidence>
<evidence type="ECO:0000313" key="6">
    <source>
        <dbReference type="Proteomes" id="UP001209257"/>
    </source>
</evidence>
<dbReference type="SUPFAM" id="SSF53822">
    <property type="entry name" value="Periplasmic binding protein-like I"/>
    <property type="match status" value="1"/>
</dbReference>
<proteinExistence type="predicted"/>
<dbReference type="SUPFAM" id="SSF47413">
    <property type="entry name" value="lambda repressor-like DNA-binding domains"/>
    <property type="match status" value="1"/>
</dbReference>
<feature type="domain" description="HTH lacI-type" evidence="4">
    <location>
        <begin position="6"/>
        <end position="61"/>
    </location>
</feature>
<organism evidence="5 6">
    <name type="scientific">Alteromonas salexigens</name>
    <dbReference type="NCBI Taxonomy" id="2982530"/>
    <lineage>
        <taxon>Bacteria</taxon>
        <taxon>Pseudomonadati</taxon>
        <taxon>Pseudomonadota</taxon>
        <taxon>Gammaproteobacteria</taxon>
        <taxon>Alteromonadales</taxon>
        <taxon>Alteromonadaceae</taxon>
        <taxon>Alteromonas/Salinimonas group</taxon>
        <taxon>Alteromonas</taxon>
    </lineage>
</organism>
<dbReference type="InterPro" id="IPR046335">
    <property type="entry name" value="LacI/GalR-like_sensor"/>
</dbReference>
<gene>
    <name evidence="5" type="ORF">OCL06_13425</name>
</gene>
<evidence type="ECO:0000256" key="3">
    <source>
        <dbReference type="ARBA" id="ARBA00023163"/>
    </source>
</evidence>
<dbReference type="Pfam" id="PF00356">
    <property type="entry name" value="LacI"/>
    <property type="match status" value="1"/>
</dbReference>
<keyword evidence="3" id="KW-0804">Transcription</keyword>
<dbReference type="SMART" id="SM00354">
    <property type="entry name" value="HTH_LACI"/>
    <property type="match status" value="1"/>
</dbReference>
<dbReference type="PANTHER" id="PTHR30146">
    <property type="entry name" value="LACI-RELATED TRANSCRIPTIONAL REPRESSOR"/>
    <property type="match status" value="1"/>
</dbReference>
<sequence>MTKTKLTLRDVATKLGVSTATISNAFNRPDQLSAAKREEILAACKTIGYHGPNRAAQILRKGHSNIIALVLADSIQYVVSDPLASKFIQGVSGELQKHNKHLLLYAGDSETIMDIVDFVDGFICYGAPRNAALAQEMAQQSKPVVAVDFDLQGFPSINIDNEEAAYQVARQAVNADDHVAILGLRLIDSPSTCRVYDTPLFECDRSISHRRLEGYRRAVSEAGASVSSDWIWHIPESDSTYARQAAREVLNSHPRPDTVLCMSDIIALELLQCALAMDIKIPQELRITGFDGIDEALRTRPPLTTVCQASMEKGQLAAQSLLNREQNAIKMPFELKLGETS</sequence>
<accession>A0ABT2VQK4</accession>
<protein>
    <submittedName>
        <fullName evidence="5">LacI family DNA-binding transcriptional regulator</fullName>
    </submittedName>
</protein>
<dbReference type="CDD" id="cd01392">
    <property type="entry name" value="HTH_LacI"/>
    <property type="match status" value="1"/>
</dbReference>
<dbReference type="InterPro" id="IPR028082">
    <property type="entry name" value="Peripla_BP_I"/>
</dbReference>
<keyword evidence="1" id="KW-0805">Transcription regulation</keyword>
<dbReference type="CDD" id="cd06279">
    <property type="entry name" value="PBP1_LacI-like"/>
    <property type="match status" value="1"/>
</dbReference>
<keyword evidence="2 5" id="KW-0238">DNA-binding</keyword>
<dbReference type="RefSeq" id="WP_262995411.1">
    <property type="nucleotide sequence ID" value="NZ_JAOTJC010000012.1"/>
</dbReference>
<dbReference type="Pfam" id="PF13377">
    <property type="entry name" value="Peripla_BP_3"/>
    <property type="match status" value="1"/>
</dbReference>
<keyword evidence="6" id="KW-1185">Reference proteome</keyword>
<name>A0ABT2VQK4_9ALTE</name>
<dbReference type="PROSITE" id="PS50932">
    <property type="entry name" value="HTH_LACI_2"/>
    <property type="match status" value="1"/>
</dbReference>
<dbReference type="EMBL" id="JAOTJC010000012">
    <property type="protein sequence ID" value="MCU7555590.1"/>
    <property type="molecule type" value="Genomic_DNA"/>
</dbReference>